<keyword evidence="2" id="KW-1185">Reference proteome</keyword>
<reference evidence="1 2" key="1">
    <citation type="submission" date="2015-11" db="EMBL/GenBank/DDBJ databases">
        <authorList>
            <person name="Lin W."/>
        </authorList>
    </citation>
    <scope>NUCLEOTIDE SEQUENCE [LARGE SCALE GENOMIC DNA]</scope>
    <source>
        <strain evidence="1 2">HCH-1</strain>
    </source>
</reference>
<dbReference type="InterPro" id="IPR007438">
    <property type="entry name" value="DUF488"/>
</dbReference>
<protein>
    <recommendedName>
        <fullName evidence="3">DUF488 domain-containing protein</fullName>
    </recommendedName>
</protein>
<evidence type="ECO:0000313" key="1">
    <source>
        <dbReference type="EMBL" id="KWT83003.1"/>
    </source>
</evidence>
<dbReference type="PANTHER" id="PTHR39337">
    <property type="entry name" value="BLR5642 PROTEIN"/>
    <property type="match status" value="1"/>
</dbReference>
<gene>
    <name evidence="1" type="ORF">ASN18_2277</name>
</gene>
<evidence type="ECO:0008006" key="3">
    <source>
        <dbReference type="Google" id="ProtNLM"/>
    </source>
</evidence>
<organism evidence="1 2">
    <name type="scientific">Candidatus Magnetominusculus xianensis</name>
    <dbReference type="NCBI Taxonomy" id="1748249"/>
    <lineage>
        <taxon>Bacteria</taxon>
        <taxon>Pseudomonadati</taxon>
        <taxon>Nitrospirota</taxon>
        <taxon>Nitrospiria</taxon>
        <taxon>Nitrospirales</taxon>
        <taxon>Nitrospiraceae</taxon>
        <taxon>Candidatus Magnetominusculus</taxon>
    </lineage>
</organism>
<dbReference type="RefSeq" id="WP_085052878.1">
    <property type="nucleotide sequence ID" value="NZ_LNQR01000080.1"/>
</dbReference>
<comment type="caution">
    <text evidence="1">The sequence shown here is derived from an EMBL/GenBank/DDBJ whole genome shotgun (WGS) entry which is preliminary data.</text>
</comment>
<evidence type="ECO:0000313" key="2">
    <source>
        <dbReference type="Proteomes" id="UP000060487"/>
    </source>
</evidence>
<dbReference type="EMBL" id="LNQR01000080">
    <property type="protein sequence ID" value="KWT83003.1"/>
    <property type="molecule type" value="Genomic_DNA"/>
</dbReference>
<accession>A0ABR5SDK4</accession>
<sequence length="165" mass="18719">MPELTIHTIGHSDLSTNDFIKLLLSAGIDTLVDVRSSPYSRYAPQFNKENLVHSLQKTPVAYLYMGSQLGGFPKDAPIYRGKHPDYDLLRKQAFYLDGITRLIETAATCKLTVMCSEEDPCQCHRRLLIGFDLHERGVKVIHIHHDGKTNEDNFKDMATVQLSLF</sequence>
<name>A0ABR5SDK4_9BACT</name>
<dbReference type="PANTHER" id="PTHR39337:SF1">
    <property type="entry name" value="BLR5642 PROTEIN"/>
    <property type="match status" value="1"/>
</dbReference>
<dbReference type="Proteomes" id="UP000060487">
    <property type="component" value="Unassembled WGS sequence"/>
</dbReference>
<proteinExistence type="predicted"/>
<dbReference type="InterPro" id="IPR014519">
    <property type="entry name" value="UCP024492"/>
</dbReference>
<dbReference type="Pfam" id="PF04343">
    <property type="entry name" value="DUF488"/>
    <property type="match status" value="1"/>
</dbReference>
<dbReference type="PIRSF" id="PIRSF024492">
    <property type="entry name" value="UCP024492"/>
    <property type="match status" value="1"/>
</dbReference>